<dbReference type="EMBL" id="BAAANF010000017">
    <property type="protein sequence ID" value="GAA1698590.1"/>
    <property type="molecule type" value="Genomic_DNA"/>
</dbReference>
<evidence type="ECO:0000256" key="2">
    <source>
        <dbReference type="PROSITE-ProRule" id="PRU10007"/>
    </source>
</evidence>
<feature type="active site" evidence="2">
    <location>
        <position position="258"/>
    </location>
</feature>
<dbReference type="InterPro" id="IPR016162">
    <property type="entry name" value="Ald_DH_N"/>
</dbReference>
<sequence>MSRFEYAPAPESRAIVDIKSSYGLFVNGAFVEATDGKPFKTVSPASEEVLAEVSEAGPADVDKAVKAARKAFEKVWGPMPGRDRAKYLYRIARLIQERARELAVLESLDNGKPIRESRDVDIPLVAAHFFYYAGWADKLEYAGAGEDPQPWGVAGQVIPWNFPLLMLAWKIAPALAAGNTVVLKPAETTPLTALAFAEICQQADLPPGVVNIVTGAGRTGQALVEHPDVNKVAFTGSTAVGRAIAKSVAGTDKAITLELGGKAANIVFEDAPIDQTIEGIVNGIFFNQGHVCCAGSRLLVQESVYDEVLARLKRRMSTLRVGDPLDKNTDIGAINSSAQLAKIRELSQIGEDEGSERWSPECELPTQGYWFPPTVFTGVSQAHRIAREEIFGPVLSVLTFRTPAEAVEKANNTPFGLSAGIWTEKGSRILWMANQLRAGVVWANTFNRFDPTSPFGGYKESGYGREGGRHGLEAYLAH</sequence>
<evidence type="ECO:0000259" key="4">
    <source>
        <dbReference type="Pfam" id="PF00171"/>
    </source>
</evidence>
<evidence type="ECO:0000256" key="1">
    <source>
        <dbReference type="ARBA" id="ARBA00023002"/>
    </source>
</evidence>
<dbReference type="Gene3D" id="3.40.309.10">
    <property type="entry name" value="Aldehyde Dehydrogenase, Chain A, domain 2"/>
    <property type="match status" value="1"/>
</dbReference>
<dbReference type="RefSeq" id="WP_344156991.1">
    <property type="nucleotide sequence ID" value="NZ_BAAANF010000017.1"/>
</dbReference>
<dbReference type="Gene3D" id="3.40.605.10">
    <property type="entry name" value="Aldehyde Dehydrogenase, Chain A, domain 1"/>
    <property type="match status" value="1"/>
</dbReference>
<dbReference type="Proteomes" id="UP001500280">
    <property type="component" value="Unassembled WGS sequence"/>
</dbReference>
<organism evidence="5 6">
    <name type="scientific">Kribbella yunnanensis</name>
    <dbReference type="NCBI Taxonomy" id="190194"/>
    <lineage>
        <taxon>Bacteria</taxon>
        <taxon>Bacillati</taxon>
        <taxon>Actinomycetota</taxon>
        <taxon>Actinomycetes</taxon>
        <taxon>Propionibacteriales</taxon>
        <taxon>Kribbellaceae</taxon>
        <taxon>Kribbella</taxon>
    </lineage>
</organism>
<gene>
    <name evidence="5" type="ORF">GCM10009745_51280</name>
</gene>
<proteinExistence type="inferred from homology"/>
<evidence type="ECO:0000313" key="5">
    <source>
        <dbReference type="EMBL" id="GAA1698590.1"/>
    </source>
</evidence>
<reference evidence="6" key="1">
    <citation type="journal article" date="2019" name="Int. J. Syst. Evol. Microbiol.">
        <title>The Global Catalogue of Microorganisms (GCM) 10K type strain sequencing project: providing services to taxonomists for standard genome sequencing and annotation.</title>
        <authorList>
            <consortium name="The Broad Institute Genomics Platform"/>
            <consortium name="The Broad Institute Genome Sequencing Center for Infectious Disease"/>
            <person name="Wu L."/>
            <person name="Ma J."/>
        </authorList>
    </citation>
    <scope>NUCLEOTIDE SEQUENCE [LARGE SCALE GENOMIC DNA]</scope>
    <source>
        <strain evidence="6">JCM 14307</strain>
    </source>
</reference>
<dbReference type="InterPro" id="IPR016163">
    <property type="entry name" value="Ald_DH_C"/>
</dbReference>
<evidence type="ECO:0000256" key="3">
    <source>
        <dbReference type="RuleBase" id="RU003345"/>
    </source>
</evidence>
<dbReference type="SUPFAM" id="SSF53720">
    <property type="entry name" value="ALDH-like"/>
    <property type="match status" value="1"/>
</dbReference>
<dbReference type="CDD" id="cd07111">
    <property type="entry name" value="ALDH_F16"/>
    <property type="match status" value="1"/>
</dbReference>
<protein>
    <submittedName>
        <fullName evidence="5">Aldehyde dehydrogenase family protein</fullName>
    </submittedName>
</protein>
<dbReference type="PROSITE" id="PS00687">
    <property type="entry name" value="ALDEHYDE_DEHYDR_GLU"/>
    <property type="match status" value="1"/>
</dbReference>
<evidence type="ECO:0000313" key="6">
    <source>
        <dbReference type="Proteomes" id="UP001500280"/>
    </source>
</evidence>
<dbReference type="InterPro" id="IPR015590">
    <property type="entry name" value="Aldehyde_DH_dom"/>
</dbReference>
<name>A0ABP4U4Z0_9ACTN</name>
<dbReference type="InterPro" id="IPR029510">
    <property type="entry name" value="Ald_DH_CS_GLU"/>
</dbReference>
<feature type="domain" description="Aldehyde dehydrogenase" evidence="4">
    <location>
        <begin position="30"/>
        <end position="476"/>
    </location>
</feature>
<keyword evidence="1 3" id="KW-0560">Oxidoreductase</keyword>
<dbReference type="Pfam" id="PF00171">
    <property type="entry name" value="Aldedh"/>
    <property type="match status" value="1"/>
</dbReference>
<dbReference type="InterPro" id="IPR016161">
    <property type="entry name" value="Ald_DH/histidinol_DH"/>
</dbReference>
<comment type="similarity">
    <text evidence="3">Belongs to the aldehyde dehydrogenase family.</text>
</comment>
<comment type="caution">
    <text evidence="5">The sequence shown here is derived from an EMBL/GenBank/DDBJ whole genome shotgun (WGS) entry which is preliminary data.</text>
</comment>
<accession>A0ABP4U4Z0</accession>
<keyword evidence="6" id="KW-1185">Reference proteome</keyword>
<dbReference type="PANTHER" id="PTHR11699">
    <property type="entry name" value="ALDEHYDE DEHYDROGENASE-RELATED"/>
    <property type="match status" value="1"/>
</dbReference>